<feature type="transmembrane region" description="Helical" evidence="2">
    <location>
        <begin position="254"/>
        <end position="278"/>
    </location>
</feature>
<evidence type="ECO:0000313" key="5">
    <source>
        <dbReference type="Proteomes" id="UP000007494"/>
    </source>
</evidence>
<evidence type="ECO:0000313" key="4">
    <source>
        <dbReference type="EMBL" id="CEL69778.1"/>
    </source>
</evidence>
<feature type="compositionally biased region" description="Basic and acidic residues" evidence="1">
    <location>
        <begin position="42"/>
        <end position="53"/>
    </location>
</feature>
<feature type="transmembrane region" description="Helical" evidence="2">
    <location>
        <begin position="440"/>
        <end position="463"/>
    </location>
</feature>
<dbReference type="RefSeq" id="XP_003885082.1">
    <property type="nucleotide sequence ID" value="XM_003885033.1"/>
</dbReference>
<name>F0VMV8_NEOCL</name>
<feature type="region of interest" description="Disordered" evidence="1">
    <location>
        <begin position="518"/>
        <end position="537"/>
    </location>
</feature>
<feature type="transmembrane region" description="Helical" evidence="2">
    <location>
        <begin position="163"/>
        <end position="183"/>
    </location>
</feature>
<dbReference type="Proteomes" id="UP000007494">
    <property type="component" value="Chromosome XI"/>
</dbReference>
<dbReference type="AlphaFoldDB" id="F0VMV8"/>
<reference evidence="4" key="4">
    <citation type="journal article" date="2015" name="PLoS ONE">
        <title>Comprehensive Evaluation of Toxoplasma gondii VEG and Neospora caninum LIV Genomes with Tachyzoite Stage Transcriptome and Proteome Defines Novel Transcript Features.</title>
        <authorList>
            <person name="Ramaprasad A."/>
            <person name="Mourier T."/>
            <person name="Naeem R."/>
            <person name="Malas T.B."/>
            <person name="Moussa E."/>
            <person name="Panigrahi A."/>
            <person name="Vermont S.J."/>
            <person name="Otto T.D."/>
            <person name="Wastling J."/>
            <person name="Pain A."/>
        </authorList>
    </citation>
    <scope>NUCLEOTIDE SEQUENCE</scope>
    <source>
        <strain evidence="4">Liverpool</strain>
    </source>
</reference>
<feature type="region of interest" description="Disordered" evidence="1">
    <location>
        <begin position="635"/>
        <end position="669"/>
    </location>
</feature>
<keyword evidence="2" id="KW-0812">Transmembrane</keyword>
<feature type="compositionally biased region" description="Basic and acidic residues" evidence="1">
    <location>
        <begin position="636"/>
        <end position="646"/>
    </location>
</feature>
<feature type="region of interest" description="Disordered" evidence="1">
    <location>
        <begin position="1"/>
        <end position="67"/>
    </location>
</feature>
<evidence type="ECO:0000256" key="2">
    <source>
        <dbReference type="SAM" id="Phobius"/>
    </source>
</evidence>
<dbReference type="GeneID" id="13446769"/>
<feature type="transmembrane region" description="Helical" evidence="2">
    <location>
        <begin position="203"/>
        <end position="222"/>
    </location>
</feature>
<feature type="region of interest" description="Disordered" evidence="1">
    <location>
        <begin position="379"/>
        <end position="418"/>
    </location>
</feature>
<proteinExistence type="predicted"/>
<dbReference type="eggNOG" id="ENOG502QZU7">
    <property type="taxonomic scope" value="Eukaryota"/>
</dbReference>
<feature type="transmembrane region" description="Helical" evidence="2">
    <location>
        <begin position="91"/>
        <end position="116"/>
    </location>
</feature>
<protein>
    <recommendedName>
        <fullName evidence="6">Transmembrane protein</fullName>
    </recommendedName>
</protein>
<sequence>MVKLPNSSATAAGEADGAVRRDAPAAPQDDERKALLGGTPGSDKRGVKIHEGLHTPASGDPNDRMQAPHRRYLKRLRHLERLYARLQIFRCLLSVAGALSLSGLLLGALVLCLLVLSDPISFRHHLATACSLVKAFGGAILATAFLGTFVSLALFLRFKVGTIVFFVPLYLKSLLLALLLATVCAQPQKLAEILFGSSTAALSFYNAAPYLFLAFALLLYGVVADTPHLCAWISLPLLMATQVLVLVFRPPSHFGRSFACLFSVLESAPSWIAFLMLLRLHASRAAVYSIALYRQKNISFFRPPDSRIIRQPFPSLPPISQDRPVAFCMAETRPPDDTRGPAATRRLDRTGGPQSPRNSKAANEVPGELRSLLRLFSPSSSRSEPATAASNIHACPQGPSQEAKSGPPGCHASAGTPDQQTKHLVATYSAFAQQNLWRHAVTAVGCGLVAAGILSLSVHFALYTSLSSSSPPSFLDVFTPTGGTGQAGSPVHEGQSQMVLPPADEGLSLPRARKGFAAATRGQGSDTSRPAGSFVEGNDQSFTEAYRMPYALMDAARVRGLPPESLSSETHAVQTLFAHNLRQRQLPRRHRGRSTASWVPPPEGSQHETLAPFAFLARPGPPSPSWPTRFYPGEFGAREGPGKPDVTDYVSESPRVPAPGSGTPSAEADLRSSEGRAALLLCGLAFLGGGAALASVQLVWLLARWIDNLLFAIMAPINRNSPCVLKAPDIPLPPVHPELGQCGPLLSQLLQMETTANELNKSQETLAAAPGSESDSEAQLSAAGVDSCIEGSESNHEELCVTEWEKEMDGGYGQQALCESGKGTGLEGQ</sequence>
<evidence type="ECO:0000313" key="3">
    <source>
        <dbReference type="EMBL" id="CBZ55054.1"/>
    </source>
</evidence>
<reference evidence="3" key="1">
    <citation type="submission" date="2011-02" db="EMBL/GenBank/DDBJ databases">
        <authorList>
            <person name="Aslett M."/>
        </authorList>
    </citation>
    <scope>NUCLEOTIDE SEQUENCE</scope>
    <source>
        <strain evidence="3">Liverpool</strain>
    </source>
</reference>
<reference evidence="3" key="2">
    <citation type="submission" date="2011-03" db="EMBL/GenBank/DDBJ databases">
        <title>Comparative genomics and transcriptomics of Neospora caninum and Toxoplasma gondii.</title>
        <authorList>
            <person name="Reid A.J."/>
            <person name="Sohal A."/>
            <person name="Harris D."/>
            <person name="Quail M."/>
            <person name="Sanders M."/>
            <person name="Berriman M."/>
            <person name="Wastling J.M."/>
            <person name="Pain A."/>
        </authorList>
    </citation>
    <scope>NUCLEOTIDE SEQUENCE</scope>
    <source>
        <strain evidence="3">Liverpool</strain>
    </source>
</reference>
<evidence type="ECO:0000256" key="1">
    <source>
        <dbReference type="SAM" id="MobiDB-lite"/>
    </source>
</evidence>
<dbReference type="EMBL" id="FR823392">
    <property type="protein sequence ID" value="CBZ55054.1"/>
    <property type="molecule type" value="Genomic_DNA"/>
</dbReference>
<gene>
    <name evidence="4" type="ORF">BN1204_054790</name>
    <name evidence="3" type="ORF">NCLIV_054790</name>
</gene>
<keyword evidence="2" id="KW-1133">Transmembrane helix</keyword>
<accession>F0VMV8</accession>
<feature type="compositionally biased region" description="Polar residues" evidence="1">
    <location>
        <begin position="352"/>
        <end position="361"/>
    </location>
</feature>
<dbReference type="OrthoDB" id="331338at2759"/>
<dbReference type="VEuPathDB" id="ToxoDB:NCLIV_054790"/>
<feature type="region of interest" description="Disordered" evidence="1">
    <location>
        <begin position="583"/>
        <end position="605"/>
    </location>
</feature>
<feature type="compositionally biased region" description="Basic residues" evidence="1">
    <location>
        <begin position="583"/>
        <end position="593"/>
    </location>
</feature>
<evidence type="ECO:0008006" key="6">
    <source>
        <dbReference type="Google" id="ProtNLM"/>
    </source>
</evidence>
<dbReference type="EMBL" id="LN714486">
    <property type="protein sequence ID" value="CEL69778.1"/>
    <property type="molecule type" value="Genomic_DNA"/>
</dbReference>
<dbReference type="OMA" id="ASNIHAC"/>
<feature type="region of interest" description="Disordered" evidence="1">
    <location>
        <begin position="330"/>
        <end position="365"/>
    </location>
</feature>
<feature type="transmembrane region" description="Helical" evidence="2">
    <location>
        <begin position="229"/>
        <end position="248"/>
    </location>
</feature>
<feature type="compositionally biased region" description="Basic and acidic residues" evidence="1">
    <location>
        <begin position="333"/>
        <end position="349"/>
    </location>
</feature>
<feature type="compositionally biased region" description="Basic and acidic residues" evidence="1">
    <location>
        <begin position="17"/>
        <end position="34"/>
    </location>
</feature>
<keyword evidence="2" id="KW-0472">Membrane</keyword>
<dbReference type="InParanoid" id="F0VMV8"/>
<organism evidence="3 5">
    <name type="scientific">Neospora caninum (strain Liverpool)</name>
    <dbReference type="NCBI Taxonomy" id="572307"/>
    <lineage>
        <taxon>Eukaryota</taxon>
        <taxon>Sar</taxon>
        <taxon>Alveolata</taxon>
        <taxon>Apicomplexa</taxon>
        <taxon>Conoidasida</taxon>
        <taxon>Coccidia</taxon>
        <taxon>Eucoccidiorida</taxon>
        <taxon>Eimeriorina</taxon>
        <taxon>Sarcocystidae</taxon>
        <taxon>Neospora</taxon>
    </lineage>
</organism>
<feature type="compositionally biased region" description="Polar residues" evidence="1">
    <location>
        <begin position="1"/>
        <end position="10"/>
    </location>
</feature>
<keyword evidence="5" id="KW-1185">Reference proteome</keyword>
<reference evidence="5" key="3">
    <citation type="journal article" date="2012" name="PLoS Pathog.">
        <title>Comparative genomics of the apicomplexan parasites Toxoplasma gondii and Neospora caninum: Coccidia differing in host range and transmission strategy.</title>
        <authorList>
            <person name="Reid A.J."/>
            <person name="Vermont S.J."/>
            <person name="Cotton J.A."/>
            <person name="Harris D."/>
            <person name="Hill-Cawthorne G.A."/>
            <person name="Konen-Waisman S."/>
            <person name="Latham S.M."/>
            <person name="Mourier T."/>
            <person name="Norton R."/>
            <person name="Quail M.A."/>
            <person name="Sanders M."/>
            <person name="Shanmugam D."/>
            <person name="Sohal A."/>
            <person name="Wasmuth J.D."/>
            <person name="Brunk B."/>
            <person name="Grigg M.E."/>
            <person name="Howard J.C."/>
            <person name="Parkinson J."/>
            <person name="Roos D.S."/>
            <person name="Trees A.J."/>
            <person name="Berriman M."/>
            <person name="Pain A."/>
            <person name="Wastling J.M."/>
        </authorList>
    </citation>
    <scope>NUCLEOTIDE SEQUENCE [LARGE SCALE GENOMIC DNA]</scope>
    <source>
        <strain evidence="5">Liverpool</strain>
    </source>
</reference>
<feature type="transmembrane region" description="Helical" evidence="2">
    <location>
        <begin position="136"/>
        <end position="156"/>
    </location>
</feature>